<keyword evidence="1" id="KW-0812">Transmembrane</keyword>
<feature type="transmembrane region" description="Helical" evidence="1">
    <location>
        <begin position="137"/>
        <end position="157"/>
    </location>
</feature>
<dbReference type="AlphaFoldDB" id="A0A917JAK2"/>
<dbReference type="EMBL" id="BMDO01000005">
    <property type="protein sequence ID" value="GGI50925.1"/>
    <property type="molecule type" value="Genomic_DNA"/>
</dbReference>
<reference evidence="2" key="2">
    <citation type="submission" date="2020-09" db="EMBL/GenBank/DDBJ databases">
        <authorList>
            <person name="Sun Q."/>
            <person name="Sedlacek I."/>
        </authorList>
    </citation>
    <scope>NUCLEOTIDE SEQUENCE</scope>
    <source>
        <strain evidence="2">CCM 8711</strain>
    </source>
</reference>
<proteinExistence type="predicted"/>
<feature type="transmembrane region" description="Helical" evidence="1">
    <location>
        <begin position="6"/>
        <end position="23"/>
    </location>
</feature>
<dbReference type="Proteomes" id="UP000662074">
    <property type="component" value="Unassembled WGS sequence"/>
</dbReference>
<feature type="transmembrane region" description="Helical" evidence="1">
    <location>
        <begin position="44"/>
        <end position="71"/>
    </location>
</feature>
<name>A0A917JAK2_9SPHI</name>
<accession>A0A917JAK2</accession>
<comment type="caution">
    <text evidence="2">The sequence shown here is derived from an EMBL/GenBank/DDBJ whole genome shotgun (WGS) entry which is preliminary data.</text>
</comment>
<evidence type="ECO:0000256" key="1">
    <source>
        <dbReference type="SAM" id="Phobius"/>
    </source>
</evidence>
<dbReference type="RefSeq" id="WP_188416523.1">
    <property type="nucleotide sequence ID" value="NZ_BMDO01000005.1"/>
</dbReference>
<keyword evidence="3" id="KW-1185">Reference proteome</keyword>
<evidence type="ECO:0000313" key="2">
    <source>
        <dbReference type="EMBL" id="GGI50925.1"/>
    </source>
</evidence>
<organism evidence="2 3">
    <name type="scientific">Mucilaginibacter galii</name>
    <dbReference type="NCBI Taxonomy" id="2005073"/>
    <lineage>
        <taxon>Bacteria</taxon>
        <taxon>Pseudomonadati</taxon>
        <taxon>Bacteroidota</taxon>
        <taxon>Sphingobacteriia</taxon>
        <taxon>Sphingobacteriales</taxon>
        <taxon>Sphingobacteriaceae</taxon>
        <taxon>Mucilaginibacter</taxon>
    </lineage>
</organism>
<protein>
    <submittedName>
        <fullName evidence="2">Uncharacterized protein</fullName>
    </submittedName>
</protein>
<keyword evidence="1" id="KW-0472">Membrane</keyword>
<reference evidence="2" key="1">
    <citation type="journal article" date="2014" name="Int. J. Syst. Evol. Microbiol.">
        <title>Complete genome sequence of Corynebacterium casei LMG S-19264T (=DSM 44701T), isolated from a smear-ripened cheese.</title>
        <authorList>
            <consortium name="US DOE Joint Genome Institute (JGI-PGF)"/>
            <person name="Walter F."/>
            <person name="Albersmeier A."/>
            <person name="Kalinowski J."/>
            <person name="Ruckert C."/>
        </authorList>
    </citation>
    <scope>NUCLEOTIDE SEQUENCE</scope>
    <source>
        <strain evidence="2">CCM 8711</strain>
    </source>
</reference>
<sequence length="261" mass="30169">MSSWIGEVAAAVMMGSLPFLFPYKPKAYVSTWQKRQLVAKYRKWDWLCLPLLFTVVPLMTWVFGQIFMAQYQWEIDDNPRILYQILPGYDAWYVPGVIVAFALIGPVMTVIYRLILKDKYADYELYSNLTHGIDARKIWGAMALLFSVAALVTIYFLNNYYIKIWNFKIEVNDLLNTKAKGYSFNQIQKITYVEYSSAGGEGSKLEEDPHYLVQFKDQYVWNTLPGWTNAGRKPEFIKFLSLRSGVKIDTMGVEGITPPVK</sequence>
<keyword evidence="1" id="KW-1133">Transmembrane helix</keyword>
<gene>
    <name evidence="2" type="ORF">GCM10011425_21370</name>
</gene>
<evidence type="ECO:0000313" key="3">
    <source>
        <dbReference type="Proteomes" id="UP000662074"/>
    </source>
</evidence>
<feature type="transmembrane region" description="Helical" evidence="1">
    <location>
        <begin position="91"/>
        <end position="116"/>
    </location>
</feature>